<dbReference type="PATRIC" id="fig|1304281.5.peg.2773"/>
<dbReference type="EMBL" id="LFNG01000022">
    <property type="protein sequence ID" value="KMQ70337.1"/>
    <property type="molecule type" value="Genomic_DNA"/>
</dbReference>
<gene>
    <name evidence="1" type="ORF">ACM44_12865</name>
</gene>
<comment type="caution">
    <text evidence="1">The sequence shown here is derived from an EMBL/GenBank/DDBJ whole genome shotgun (WGS) entry which is preliminary data.</text>
</comment>
<dbReference type="AlphaFoldDB" id="A0A0J7IWK0"/>
<keyword evidence="2" id="KW-1185">Reference proteome</keyword>
<dbReference type="STRING" id="1304281.ACM44_12865"/>
<evidence type="ECO:0000313" key="2">
    <source>
        <dbReference type="Proteomes" id="UP000035900"/>
    </source>
</evidence>
<organism evidence="1 2">
    <name type="scientific">Chryseobacterium koreense CCUG 49689</name>
    <dbReference type="NCBI Taxonomy" id="1304281"/>
    <lineage>
        <taxon>Bacteria</taxon>
        <taxon>Pseudomonadati</taxon>
        <taxon>Bacteroidota</taxon>
        <taxon>Flavobacteriia</taxon>
        <taxon>Flavobacteriales</taxon>
        <taxon>Weeksellaceae</taxon>
        <taxon>Chryseobacterium group</taxon>
        <taxon>Chryseobacterium</taxon>
    </lineage>
</organism>
<protein>
    <submittedName>
        <fullName evidence="1">Uncharacterized protein</fullName>
    </submittedName>
</protein>
<dbReference type="Proteomes" id="UP000035900">
    <property type="component" value="Unassembled WGS sequence"/>
</dbReference>
<evidence type="ECO:0000313" key="1">
    <source>
        <dbReference type="EMBL" id="KMQ70337.1"/>
    </source>
</evidence>
<proteinExistence type="predicted"/>
<reference evidence="1 2" key="1">
    <citation type="journal article" date="2004" name="Int. J. Syst. Evol. Microbiol.">
        <title>Kaistella koreensis gen. nov., sp. nov., a novel member of the Chryseobacterium-Bergeyella-Riemerella branch.</title>
        <authorList>
            <person name="Kim M.K."/>
            <person name="Im W.T."/>
            <person name="Shin Y.K."/>
            <person name="Lim J.H."/>
            <person name="Kim S.H."/>
            <person name="Lee B.C."/>
            <person name="Park M.Y."/>
            <person name="Lee K.Y."/>
            <person name="Lee S.T."/>
        </authorList>
    </citation>
    <scope>NUCLEOTIDE SEQUENCE [LARGE SCALE GENOMIC DNA]</scope>
    <source>
        <strain evidence="1 2">CCUG 49689</strain>
    </source>
</reference>
<accession>A0A0J7IWK0</accession>
<name>A0A0J7IWK0_9FLAO</name>
<sequence length="82" mass="9135">MVCQLIGSYEAVLEMAILNNRGITTPLAIGEEIKASAVIRQDAVNIFRKKQPATALEQHSDDAMEELEGIGYWIINKNFRVS</sequence>